<feature type="domain" description="GGDEF" evidence="2">
    <location>
        <begin position="227"/>
        <end position="370"/>
    </location>
</feature>
<reference evidence="3" key="1">
    <citation type="submission" date="2016-07" db="EMBL/GenBank/DDBJ databases">
        <authorList>
            <person name="Kauffman K."/>
            <person name="Arevalo P."/>
            <person name="Polz M.F."/>
        </authorList>
    </citation>
    <scope>NUCLEOTIDE SEQUENCE</scope>
    <source>
        <strain evidence="3">10N.222.46.E12</strain>
    </source>
</reference>
<feature type="transmembrane region" description="Helical" evidence="1">
    <location>
        <begin position="26"/>
        <end position="47"/>
    </location>
</feature>
<protein>
    <recommendedName>
        <fullName evidence="2">GGDEF domain-containing protein</fullName>
    </recommendedName>
</protein>
<proteinExistence type="predicted"/>
<dbReference type="RefSeq" id="WP_162299051.1">
    <property type="nucleotide sequence ID" value="NZ_CP170593.1"/>
</dbReference>
<feature type="transmembrane region" description="Helical" evidence="1">
    <location>
        <begin position="53"/>
        <end position="72"/>
    </location>
</feature>
<keyword evidence="1" id="KW-0472">Membrane</keyword>
<keyword evidence="1" id="KW-1133">Transmembrane helix</keyword>
<reference evidence="3" key="2">
    <citation type="journal article" date="2018" name="Nature">
        <title>A major lineage of non-tailed dsDNA viruses as unrecognized killers of marine bacteria.</title>
        <authorList>
            <person name="Kauffman K.M."/>
            <person name="Hussain F.A."/>
            <person name="Yang J."/>
            <person name="Arevalo P."/>
            <person name="Brown J.M."/>
            <person name="Chang W.K."/>
            <person name="VanInsberghe D."/>
            <person name="Elsherbini J."/>
            <person name="Sharma R.S."/>
            <person name="Cutler M.B."/>
            <person name="Kelly L."/>
            <person name="Polz M.F."/>
        </authorList>
    </citation>
    <scope>NUCLEOTIDE SEQUENCE</scope>
    <source>
        <strain evidence="3">10N.222.46.E12</strain>
    </source>
</reference>
<dbReference type="Gene3D" id="3.30.70.270">
    <property type="match status" value="1"/>
</dbReference>
<keyword evidence="1" id="KW-0812">Transmembrane</keyword>
<dbReference type="InterPro" id="IPR029787">
    <property type="entry name" value="Nucleotide_cyclase"/>
</dbReference>
<dbReference type="AlphaFoldDB" id="A0A7Z1MFV2"/>
<dbReference type="InterPro" id="IPR000160">
    <property type="entry name" value="GGDEF_dom"/>
</dbReference>
<dbReference type="SMART" id="SM00267">
    <property type="entry name" value="GGDEF"/>
    <property type="match status" value="1"/>
</dbReference>
<dbReference type="CDD" id="cd01949">
    <property type="entry name" value="GGDEF"/>
    <property type="match status" value="1"/>
</dbReference>
<gene>
    <name evidence="3" type="ORF">BCS90_24790</name>
</gene>
<evidence type="ECO:0000256" key="1">
    <source>
        <dbReference type="SAM" id="Phobius"/>
    </source>
</evidence>
<dbReference type="SUPFAM" id="SSF55073">
    <property type="entry name" value="Nucleotide cyclase"/>
    <property type="match status" value="1"/>
</dbReference>
<feature type="transmembrane region" description="Helical" evidence="1">
    <location>
        <begin position="126"/>
        <end position="144"/>
    </location>
</feature>
<dbReference type="Pfam" id="PF00990">
    <property type="entry name" value="GGDEF"/>
    <property type="match status" value="1"/>
</dbReference>
<feature type="transmembrane region" description="Helical" evidence="1">
    <location>
        <begin position="79"/>
        <end position="97"/>
    </location>
</feature>
<comment type="caution">
    <text evidence="3">The sequence shown here is derived from an EMBL/GenBank/DDBJ whole genome shotgun (WGS) entry which is preliminary data.</text>
</comment>
<dbReference type="NCBIfam" id="TIGR00254">
    <property type="entry name" value="GGDEF"/>
    <property type="match status" value="1"/>
</dbReference>
<feature type="transmembrane region" description="Helical" evidence="1">
    <location>
        <begin position="156"/>
        <end position="178"/>
    </location>
</feature>
<name>A0A7Z1MFV2_9VIBR</name>
<dbReference type="InterPro" id="IPR043128">
    <property type="entry name" value="Rev_trsase/Diguanyl_cyclase"/>
</dbReference>
<dbReference type="PANTHER" id="PTHR46663">
    <property type="entry name" value="DIGUANYLATE CYCLASE DGCT-RELATED"/>
    <property type="match status" value="1"/>
</dbReference>
<evidence type="ECO:0000313" key="3">
    <source>
        <dbReference type="EMBL" id="PMP25210.1"/>
    </source>
</evidence>
<organism evidence="3">
    <name type="scientific">Vibrio cyclitrophicus</name>
    <dbReference type="NCBI Taxonomy" id="47951"/>
    <lineage>
        <taxon>Bacteria</taxon>
        <taxon>Pseudomonadati</taxon>
        <taxon>Pseudomonadota</taxon>
        <taxon>Gammaproteobacteria</taxon>
        <taxon>Vibrionales</taxon>
        <taxon>Vibrionaceae</taxon>
        <taxon>Vibrio</taxon>
    </lineage>
</organism>
<dbReference type="PROSITE" id="PS50887">
    <property type="entry name" value="GGDEF"/>
    <property type="match status" value="1"/>
</dbReference>
<accession>A0A7Z1MFV2</accession>
<dbReference type="PANTHER" id="PTHR46663:SF2">
    <property type="entry name" value="GGDEF DOMAIN-CONTAINING PROTEIN"/>
    <property type="match status" value="1"/>
</dbReference>
<sequence length="375" mass="41873">MTINTHNFVADKLVDIVEDKHKRMQLIVNSFTIFELFFLTALFLNSIPSTDDRLLSTILGLFSCSTAVNIFVINRNKEAGRVGLTIINYSLALMLLYSGGYESMGFLWSYLLAAVGIFINSFRIGLILNTAFLIVTSAILLIGFEYGFSKVEYSEILSFRVLLTLIALSGMCHIIVFFQGRSDHQILTMHESDIASLAYLDSLTMLSNRVTFRSVLLYHATQEGQAEKTALIYIDLDNFKSINDIYGHDVGDVVLAEYAKTLGHIVRHELGDSSVEEYDVGRLGGDEFAIFVRDASDESKVRRLAEQILAITGHNTLPILQDRKHELGSSIGIAYVDTQHQDLIGSLSIADKGMYEVKKAGKNNIRYINLNQQTG</sequence>
<evidence type="ECO:0000259" key="2">
    <source>
        <dbReference type="PROSITE" id="PS50887"/>
    </source>
</evidence>
<dbReference type="EMBL" id="MDBS01000058">
    <property type="protein sequence ID" value="PMP25210.1"/>
    <property type="molecule type" value="Genomic_DNA"/>
</dbReference>
<dbReference type="InterPro" id="IPR052163">
    <property type="entry name" value="DGC-Regulatory_Protein"/>
</dbReference>